<name>A0A1H6KRG9_RUMFL</name>
<organism evidence="3 4">
    <name type="scientific">Ruminococcus flavefaciens</name>
    <dbReference type="NCBI Taxonomy" id="1265"/>
    <lineage>
        <taxon>Bacteria</taxon>
        <taxon>Bacillati</taxon>
        <taxon>Bacillota</taxon>
        <taxon>Clostridia</taxon>
        <taxon>Eubacteriales</taxon>
        <taxon>Oscillospiraceae</taxon>
        <taxon>Ruminococcus</taxon>
    </lineage>
</organism>
<evidence type="ECO:0000256" key="1">
    <source>
        <dbReference type="SAM" id="Phobius"/>
    </source>
</evidence>
<feature type="domain" description="GGDEF" evidence="2">
    <location>
        <begin position="372"/>
        <end position="505"/>
    </location>
</feature>
<sequence>MRGQKKMSAVSLALIIQLIIMVVLSLAITKTISSTTRSNSIRNLETITEERANIIETYVRNAEDKLTYFSKAGEVKQLLLDPENSALQASAQAYTEDYSRDIDNLEGLWIGEWNTHCIAHTNPETVGITTRKEETSLRQLQDALVSAGDGVYNTGIIISPATGKQIVSMYKAVYGDNGEPVGFVGLGIYTEGLVNTLDTLSIKGVKDVSYTMINVKDDKYIFNKNSELIGTETTNKTIKSICKDLRGNGKDTTGNFEYKENGTKYIGIYSYIPDYKWMFILNDTKSEVYSLSHLMRIYMGAFGIAVIVLILIFNFISKKQEKANQKLASTIIKSNKTKESLYTAMFKDVLTEVRNRIAFSMDFEEKSSTPNEPYYFVMYNINGFSDVNTRYGNDVGDWLLVRTVDILGQVFKGSKIYRTGSDEFIVAVKGNINDIAYTDVIEDATDAYKRLTSGQNTPMGRINFEFRSSVCKKSGAINTSIITVLKDMINKNKNATVGQITYNDLDS</sequence>
<dbReference type="RefSeq" id="WP_074718242.1">
    <property type="nucleotide sequence ID" value="NZ_FNWV01000011.1"/>
</dbReference>
<dbReference type="PROSITE" id="PS50887">
    <property type="entry name" value="GGDEF"/>
    <property type="match status" value="1"/>
</dbReference>
<accession>A0A1H6KRG9</accession>
<keyword evidence="1" id="KW-1133">Transmembrane helix</keyword>
<dbReference type="EMBL" id="FNWV01000011">
    <property type="protein sequence ID" value="SEH78221.1"/>
    <property type="molecule type" value="Genomic_DNA"/>
</dbReference>
<evidence type="ECO:0000259" key="2">
    <source>
        <dbReference type="PROSITE" id="PS50887"/>
    </source>
</evidence>
<dbReference type="CDD" id="cd18773">
    <property type="entry name" value="PDC1_HK_sensor"/>
    <property type="match status" value="1"/>
</dbReference>
<reference evidence="3 4" key="1">
    <citation type="submission" date="2016-10" db="EMBL/GenBank/DDBJ databases">
        <authorList>
            <person name="de Groot N.N."/>
        </authorList>
    </citation>
    <scope>NUCLEOTIDE SEQUENCE [LARGE SCALE GENOMIC DNA]</scope>
    <source>
        <strain evidence="3 4">YAD2003</strain>
    </source>
</reference>
<dbReference type="InterPro" id="IPR043128">
    <property type="entry name" value="Rev_trsase/Diguanyl_cyclase"/>
</dbReference>
<feature type="transmembrane region" description="Helical" evidence="1">
    <location>
        <begin position="297"/>
        <end position="316"/>
    </location>
</feature>
<dbReference type="Gene3D" id="3.30.450.20">
    <property type="entry name" value="PAS domain"/>
    <property type="match status" value="1"/>
</dbReference>
<gene>
    <name evidence="3" type="ORF">SAMN02910265_02680</name>
</gene>
<dbReference type="Gene3D" id="3.30.70.270">
    <property type="match status" value="1"/>
</dbReference>
<dbReference type="SUPFAM" id="SSF103190">
    <property type="entry name" value="Sensory domain-like"/>
    <property type="match status" value="1"/>
</dbReference>
<protein>
    <submittedName>
        <fullName evidence="3">Diguanylate cyclase, GGDEF domain</fullName>
    </submittedName>
</protein>
<evidence type="ECO:0000313" key="4">
    <source>
        <dbReference type="Proteomes" id="UP000183190"/>
    </source>
</evidence>
<dbReference type="AlphaFoldDB" id="A0A1H6KRG9"/>
<keyword evidence="1" id="KW-0812">Transmembrane</keyword>
<dbReference type="Pfam" id="PF00990">
    <property type="entry name" value="GGDEF"/>
    <property type="match status" value="1"/>
</dbReference>
<proteinExistence type="predicted"/>
<dbReference type="InterPro" id="IPR029787">
    <property type="entry name" value="Nucleotide_cyclase"/>
</dbReference>
<evidence type="ECO:0000313" key="3">
    <source>
        <dbReference type="EMBL" id="SEH78221.1"/>
    </source>
</evidence>
<dbReference type="InterPro" id="IPR029151">
    <property type="entry name" value="Sensor-like_sf"/>
</dbReference>
<keyword evidence="1" id="KW-0472">Membrane</keyword>
<dbReference type="SMART" id="SM00267">
    <property type="entry name" value="GGDEF"/>
    <property type="match status" value="1"/>
</dbReference>
<dbReference type="InterPro" id="IPR000160">
    <property type="entry name" value="GGDEF_dom"/>
</dbReference>
<dbReference type="OrthoDB" id="5449717at2"/>
<dbReference type="Proteomes" id="UP000183190">
    <property type="component" value="Unassembled WGS sequence"/>
</dbReference>
<dbReference type="SUPFAM" id="SSF55073">
    <property type="entry name" value="Nucleotide cyclase"/>
    <property type="match status" value="1"/>
</dbReference>